<name>A0A1E3GWF7_9GAMM</name>
<comment type="cofactor">
    <cofactor evidence="10">
        <name>[3Fe-4S] cluster</name>
        <dbReference type="ChEBI" id="CHEBI:21137"/>
    </cofactor>
    <text evidence="10">Binds 1 [3Fe-4S] cluster.</text>
</comment>
<organism evidence="13 14">
    <name type="scientific">Methylophaga muralis</name>
    <dbReference type="NCBI Taxonomy" id="291169"/>
    <lineage>
        <taxon>Bacteria</taxon>
        <taxon>Pseudomonadati</taxon>
        <taxon>Pseudomonadota</taxon>
        <taxon>Gammaproteobacteria</taxon>
        <taxon>Thiotrichales</taxon>
        <taxon>Piscirickettsiaceae</taxon>
        <taxon>Methylophaga</taxon>
    </lineage>
</organism>
<dbReference type="GO" id="GO:0051537">
    <property type="term" value="F:2 iron, 2 sulfur cluster binding"/>
    <property type="evidence" value="ECO:0007669"/>
    <property type="project" value="UniProtKB-KW"/>
</dbReference>
<dbReference type="PATRIC" id="fig|291169.3.peg.782"/>
<comment type="cofactor">
    <cofactor evidence="10">
        <name>[4Fe-4S] cluster</name>
        <dbReference type="ChEBI" id="CHEBI:49883"/>
    </cofactor>
    <text evidence="10">Binds 1 [4Fe-4S] cluster.</text>
</comment>
<dbReference type="NCBIfam" id="NF005746">
    <property type="entry name" value="PRK07570.1"/>
    <property type="match status" value="1"/>
</dbReference>
<keyword evidence="7 10" id="KW-0408">Iron</keyword>
<proteinExistence type="inferred from homology"/>
<dbReference type="InterPro" id="IPR036010">
    <property type="entry name" value="2Fe-2S_ferredoxin-like_sf"/>
</dbReference>
<dbReference type="GO" id="GO:0022904">
    <property type="term" value="P:respiratory electron transport chain"/>
    <property type="evidence" value="ECO:0007669"/>
    <property type="project" value="TreeGrafter"/>
</dbReference>
<dbReference type="InterPro" id="IPR025192">
    <property type="entry name" value="Succ_DH/fum_Rdtase_N"/>
</dbReference>
<evidence type="ECO:0000256" key="4">
    <source>
        <dbReference type="ARBA" id="ARBA00022714"/>
    </source>
</evidence>
<dbReference type="InterPro" id="IPR017896">
    <property type="entry name" value="4Fe4S_Fe-S-bd"/>
</dbReference>
<dbReference type="GO" id="GO:0006099">
    <property type="term" value="P:tricarboxylic acid cycle"/>
    <property type="evidence" value="ECO:0007669"/>
    <property type="project" value="UniProtKB-KW"/>
</dbReference>
<evidence type="ECO:0000313" key="13">
    <source>
        <dbReference type="EMBL" id="ODN67671.1"/>
    </source>
</evidence>
<evidence type="ECO:0000256" key="3">
    <source>
        <dbReference type="ARBA" id="ARBA00022532"/>
    </source>
</evidence>
<comment type="similarity">
    <text evidence="1 10">Belongs to the succinate dehydrogenase/fumarate reductase iron-sulfur protein family.</text>
</comment>
<feature type="domain" description="2Fe-2S ferredoxin-type" evidence="11">
    <location>
        <begin position="9"/>
        <end position="104"/>
    </location>
</feature>
<dbReference type="GO" id="GO:0051539">
    <property type="term" value="F:4 iron, 4 sulfur cluster binding"/>
    <property type="evidence" value="ECO:0007669"/>
    <property type="project" value="UniProtKB-KW"/>
</dbReference>
<dbReference type="PROSITE" id="PS00198">
    <property type="entry name" value="4FE4S_FER_1"/>
    <property type="match status" value="1"/>
</dbReference>
<evidence type="ECO:0000259" key="11">
    <source>
        <dbReference type="PROSITE" id="PS51085"/>
    </source>
</evidence>
<dbReference type="InterPro" id="IPR009051">
    <property type="entry name" value="Helical_ferredxn"/>
</dbReference>
<dbReference type="EC" id="1.3.5.1" evidence="10"/>
<dbReference type="PANTHER" id="PTHR11921:SF41">
    <property type="entry name" value="SUCCINATE DEHYDROGENASE"/>
    <property type="match status" value="1"/>
</dbReference>
<dbReference type="InterPro" id="IPR012675">
    <property type="entry name" value="Beta-grasp_dom_sf"/>
</dbReference>
<keyword evidence="2 10" id="KW-0004">4Fe-4S</keyword>
<dbReference type="AlphaFoldDB" id="A0A1E3GWF7"/>
<dbReference type="NCBIfam" id="TIGR00384">
    <property type="entry name" value="dhsB"/>
    <property type="match status" value="1"/>
</dbReference>
<dbReference type="InterPro" id="IPR001041">
    <property type="entry name" value="2Fe-2S_ferredoxin-type"/>
</dbReference>
<accession>A0A1E3GWF7</accession>
<dbReference type="GO" id="GO:0051538">
    <property type="term" value="F:3 iron, 4 sulfur cluster binding"/>
    <property type="evidence" value="ECO:0007669"/>
    <property type="project" value="UniProtKB-KW"/>
</dbReference>
<keyword evidence="3" id="KW-0816">Tricarboxylic acid cycle</keyword>
<keyword evidence="5 10" id="KW-0479">Metal-binding</keyword>
<dbReference type="RefSeq" id="WP_069295312.1">
    <property type="nucleotide sequence ID" value="NZ_MCRI01000004.1"/>
</dbReference>
<keyword evidence="9 10" id="KW-0003">3Fe-4S</keyword>
<evidence type="ECO:0000259" key="12">
    <source>
        <dbReference type="PROSITE" id="PS51379"/>
    </source>
</evidence>
<keyword evidence="4 10" id="KW-0001">2Fe-2S</keyword>
<gene>
    <name evidence="13" type="primary">frdB</name>
    <name evidence="13" type="ORF">A9E74_00781</name>
</gene>
<comment type="caution">
    <text evidence="13">The sequence shown here is derived from an EMBL/GenBank/DDBJ whole genome shotgun (WGS) entry which is preliminary data.</text>
</comment>
<evidence type="ECO:0000256" key="8">
    <source>
        <dbReference type="ARBA" id="ARBA00023014"/>
    </source>
</evidence>
<dbReference type="GO" id="GO:0009055">
    <property type="term" value="F:electron transfer activity"/>
    <property type="evidence" value="ECO:0007669"/>
    <property type="project" value="InterPro"/>
</dbReference>
<dbReference type="Gene3D" id="3.10.20.30">
    <property type="match status" value="1"/>
</dbReference>
<dbReference type="SUPFAM" id="SSF46548">
    <property type="entry name" value="alpha-helical ferredoxin"/>
    <property type="match status" value="1"/>
</dbReference>
<dbReference type="PANTHER" id="PTHR11921">
    <property type="entry name" value="SUCCINATE DEHYDROGENASE IRON-SULFUR PROTEIN"/>
    <property type="match status" value="1"/>
</dbReference>
<evidence type="ECO:0000256" key="1">
    <source>
        <dbReference type="ARBA" id="ARBA00009433"/>
    </source>
</evidence>
<evidence type="ECO:0000313" key="14">
    <source>
        <dbReference type="Proteomes" id="UP000094379"/>
    </source>
</evidence>
<dbReference type="InterPro" id="IPR050573">
    <property type="entry name" value="SDH/FRD_Iron-Sulfur"/>
</dbReference>
<comment type="catalytic activity">
    <reaction evidence="10">
        <text>a menaquinone + succinate = a menaquinol + fumarate</text>
        <dbReference type="Rhea" id="RHEA:27834"/>
        <dbReference type="Rhea" id="RHEA-COMP:9537"/>
        <dbReference type="Rhea" id="RHEA-COMP:9539"/>
        <dbReference type="ChEBI" id="CHEBI:16374"/>
        <dbReference type="ChEBI" id="CHEBI:18151"/>
        <dbReference type="ChEBI" id="CHEBI:29806"/>
        <dbReference type="ChEBI" id="CHEBI:30031"/>
        <dbReference type="EC" id="1.3.5.1"/>
    </reaction>
</comment>
<feature type="domain" description="4Fe-4S ferredoxin-type" evidence="12">
    <location>
        <begin position="149"/>
        <end position="178"/>
    </location>
</feature>
<dbReference type="GO" id="GO:0046872">
    <property type="term" value="F:metal ion binding"/>
    <property type="evidence" value="ECO:0007669"/>
    <property type="project" value="UniProtKB-KW"/>
</dbReference>
<dbReference type="STRING" id="291169.A9E74_00781"/>
<dbReference type="GO" id="GO:0008177">
    <property type="term" value="F:succinate dehydrogenase (quinone) activity"/>
    <property type="evidence" value="ECO:0007669"/>
    <property type="project" value="UniProtKB-EC"/>
</dbReference>
<keyword evidence="6" id="KW-0560">Oxidoreductase</keyword>
<dbReference type="InterPro" id="IPR017900">
    <property type="entry name" value="4Fe4S_Fe_S_CS"/>
</dbReference>
<dbReference type="PROSITE" id="PS51085">
    <property type="entry name" value="2FE2S_FER_2"/>
    <property type="match status" value="1"/>
</dbReference>
<dbReference type="PROSITE" id="PS00197">
    <property type="entry name" value="2FE2S_FER_1"/>
    <property type="match status" value="1"/>
</dbReference>
<evidence type="ECO:0000256" key="9">
    <source>
        <dbReference type="ARBA" id="ARBA00023291"/>
    </source>
</evidence>
<dbReference type="InterPro" id="IPR004489">
    <property type="entry name" value="Succ_DH/fum_Rdtase_Fe-S"/>
</dbReference>
<evidence type="ECO:0000256" key="6">
    <source>
        <dbReference type="ARBA" id="ARBA00023002"/>
    </source>
</evidence>
<dbReference type="SUPFAM" id="SSF54292">
    <property type="entry name" value="2Fe-2S ferredoxin-like"/>
    <property type="match status" value="1"/>
</dbReference>
<comment type="cofactor">
    <cofactor evidence="10">
        <name>[2Fe-2S] cluster</name>
        <dbReference type="ChEBI" id="CHEBI:190135"/>
    </cofactor>
    <text evidence="10">Binds 1 [2Fe-2S] cluster.</text>
</comment>
<evidence type="ECO:0000256" key="10">
    <source>
        <dbReference type="RuleBase" id="RU361237"/>
    </source>
</evidence>
<dbReference type="PROSITE" id="PS51379">
    <property type="entry name" value="4FE4S_FER_2"/>
    <property type="match status" value="1"/>
</dbReference>
<keyword evidence="8 10" id="KW-0411">Iron-sulfur</keyword>
<evidence type="ECO:0000256" key="2">
    <source>
        <dbReference type="ARBA" id="ARBA00022485"/>
    </source>
</evidence>
<evidence type="ECO:0000256" key="7">
    <source>
        <dbReference type="ARBA" id="ARBA00023004"/>
    </source>
</evidence>
<keyword evidence="14" id="KW-1185">Reference proteome</keyword>
<protein>
    <recommendedName>
        <fullName evidence="10">Fumarate reductase iron-sulfur subunit</fullName>
        <ecNumber evidence="10">1.3.5.1</ecNumber>
    </recommendedName>
</protein>
<dbReference type="Pfam" id="PF13085">
    <property type="entry name" value="Fer2_3"/>
    <property type="match status" value="1"/>
</dbReference>
<dbReference type="Gene3D" id="1.10.1060.10">
    <property type="entry name" value="Alpha-helical ferredoxin"/>
    <property type="match status" value="1"/>
</dbReference>
<dbReference type="EMBL" id="MCRI01000004">
    <property type="protein sequence ID" value="ODN67671.1"/>
    <property type="molecule type" value="Genomic_DNA"/>
</dbReference>
<dbReference type="Pfam" id="PF13183">
    <property type="entry name" value="Fer4_8"/>
    <property type="match status" value="1"/>
</dbReference>
<dbReference type="Proteomes" id="UP000094379">
    <property type="component" value="Unassembled WGS sequence"/>
</dbReference>
<dbReference type="InterPro" id="IPR006058">
    <property type="entry name" value="2Fe2S_fd_BS"/>
</dbReference>
<evidence type="ECO:0000256" key="5">
    <source>
        <dbReference type="ARBA" id="ARBA00022723"/>
    </source>
</evidence>
<reference evidence="13 14" key="1">
    <citation type="submission" date="2016-07" db="EMBL/GenBank/DDBJ databases">
        <title>Draft Genome Sequence of Methylophaga muralis Bur 1.</title>
        <authorList>
            <person name="Vasilenko O.V."/>
            <person name="Doronina N.V."/>
            <person name="Shmareva M.N."/>
            <person name="Tarlachkov S.V."/>
            <person name="Mustakhimov I."/>
            <person name="Trotsenko Y.A."/>
        </authorList>
    </citation>
    <scope>NUCLEOTIDE SEQUENCE [LARGE SCALE GENOMIC DNA]</scope>
    <source>
        <strain evidence="13 14">Bur 1</strain>
    </source>
</reference>
<sequence>MNFILHIWRQATPQDDGFFEKHELEVEPESSFLEMLDALNERLIGLGKEAIVFDHDCREGICGSCSLVINGEPHGRHQATTTCQQYMRDYHDQNELWIEPWRATAFPVIKDLMVDRSAFDRIIQAGGYIPVRTGAAPEANTQPVAKPVADKAFDAATCIGCGACVAVCPNASATLFIAAKVSHLSSLPQGQLDTKRPAKMLARMEAEGFGSCSNYRECERVCPKQIGTDTISKMNKLLYQG</sequence>